<name>A0A9J8AVQ7_CYPCA</name>
<evidence type="ECO:0000313" key="23">
    <source>
        <dbReference type="Proteomes" id="UP001108240"/>
    </source>
</evidence>
<evidence type="ECO:0000259" key="21">
    <source>
        <dbReference type="PROSITE" id="PS50853"/>
    </source>
</evidence>
<dbReference type="InterPro" id="IPR036116">
    <property type="entry name" value="FN3_sf"/>
</dbReference>
<dbReference type="Pfam" id="PF23144">
    <property type="entry name" value="Fn3_PTPRU"/>
    <property type="match status" value="1"/>
</dbReference>
<dbReference type="InterPro" id="IPR003961">
    <property type="entry name" value="FN3_dom"/>
</dbReference>
<dbReference type="PROSITE" id="PS50055">
    <property type="entry name" value="TYR_PHOSPHATASE_PTP"/>
    <property type="match status" value="2"/>
</dbReference>
<evidence type="ECO:0000256" key="2">
    <source>
        <dbReference type="ARBA" id="ARBA00006396"/>
    </source>
</evidence>
<dbReference type="PANTHER" id="PTHR19134:SF206">
    <property type="entry name" value="RECEPTOR-TYPE TYROSINE-PROTEIN PHOSPHATASE MU"/>
    <property type="match status" value="1"/>
</dbReference>
<reference evidence="22" key="2">
    <citation type="submission" date="2025-09" db="UniProtKB">
        <authorList>
            <consortium name="Ensembl"/>
        </authorList>
    </citation>
    <scope>IDENTIFICATION</scope>
</reference>
<dbReference type="Ensembl" id="ENSCCRT00000126823.1">
    <property type="protein sequence ID" value="ENSCCRP00000149334.1"/>
    <property type="gene ID" value="ENSCCRG00000057990.1"/>
</dbReference>
<evidence type="ECO:0000259" key="18">
    <source>
        <dbReference type="PROSITE" id="PS50056"/>
    </source>
</evidence>
<dbReference type="PROSITE" id="PS50056">
    <property type="entry name" value="TYR_PHOSPHATASE_2"/>
    <property type="match status" value="2"/>
</dbReference>
<evidence type="ECO:0000259" key="20">
    <source>
        <dbReference type="PROSITE" id="PS50835"/>
    </source>
</evidence>
<dbReference type="Proteomes" id="UP001108240">
    <property type="component" value="Unplaced"/>
</dbReference>
<evidence type="ECO:0000256" key="14">
    <source>
        <dbReference type="ARBA" id="ARBA00023319"/>
    </source>
</evidence>
<dbReference type="SUPFAM" id="SSF52799">
    <property type="entry name" value="(Phosphotyrosine protein) phosphatases II"/>
    <property type="match status" value="2"/>
</dbReference>
<keyword evidence="13" id="KW-0325">Glycoprotein</keyword>
<keyword evidence="14" id="KW-0393">Immunoglobulin domain</keyword>
<dbReference type="SMART" id="SM00060">
    <property type="entry name" value="FN3"/>
    <property type="match status" value="3"/>
</dbReference>
<keyword evidence="6" id="KW-0677">Repeat</keyword>
<dbReference type="PRINTS" id="PR00700">
    <property type="entry name" value="PRTYPHPHTASE"/>
</dbReference>
<keyword evidence="12" id="KW-0675">Receptor</keyword>
<feature type="domain" description="Tyrosine-protein phosphatase" evidence="17">
    <location>
        <begin position="817"/>
        <end position="1071"/>
    </location>
</feature>
<dbReference type="GO" id="GO:0004725">
    <property type="term" value="F:protein tyrosine phosphatase activity"/>
    <property type="evidence" value="ECO:0007669"/>
    <property type="project" value="UniProtKB-EC"/>
</dbReference>
<evidence type="ECO:0000256" key="5">
    <source>
        <dbReference type="ARBA" id="ARBA00022729"/>
    </source>
</evidence>
<dbReference type="InterPro" id="IPR013320">
    <property type="entry name" value="ConA-like_dom_sf"/>
</dbReference>
<accession>A0A9J8AVQ7</accession>
<dbReference type="SMART" id="SM00194">
    <property type="entry name" value="PTPc"/>
    <property type="match status" value="2"/>
</dbReference>
<dbReference type="Gene3D" id="3.90.190.10">
    <property type="entry name" value="Protein tyrosine phosphatase superfamily"/>
    <property type="match status" value="2"/>
</dbReference>
<dbReference type="SMART" id="SM00137">
    <property type="entry name" value="MAM"/>
    <property type="match status" value="1"/>
</dbReference>
<dbReference type="FunFam" id="2.60.40.10:FF:000009">
    <property type="entry name" value="receptor-type tyrosine-protein phosphatase U isoform X1"/>
    <property type="match status" value="1"/>
</dbReference>
<evidence type="ECO:0000256" key="16">
    <source>
        <dbReference type="SAM" id="Phobius"/>
    </source>
</evidence>
<dbReference type="Pfam" id="PF00629">
    <property type="entry name" value="MAM"/>
    <property type="match status" value="1"/>
</dbReference>
<dbReference type="InterPro" id="IPR036179">
    <property type="entry name" value="Ig-like_dom_sf"/>
</dbReference>
<dbReference type="InterPro" id="IPR050348">
    <property type="entry name" value="Protein-Tyr_Phosphatase"/>
</dbReference>
<dbReference type="InterPro" id="IPR016130">
    <property type="entry name" value="Tyr_Pase_AS"/>
</dbReference>
<dbReference type="Pfam" id="PF00047">
    <property type="entry name" value="ig"/>
    <property type="match status" value="1"/>
</dbReference>
<dbReference type="InterPro" id="IPR057598">
    <property type="entry name" value="Fn3_PTPRU"/>
</dbReference>
<evidence type="ECO:0000256" key="3">
    <source>
        <dbReference type="ARBA" id="ARBA00013064"/>
    </source>
</evidence>
<dbReference type="InterPro" id="IPR013783">
    <property type="entry name" value="Ig-like_fold"/>
</dbReference>
<dbReference type="Gene3D" id="2.60.120.200">
    <property type="match status" value="1"/>
</dbReference>
<dbReference type="GeneTree" id="ENSGT00940000155020"/>
<keyword evidence="8" id="KW-0904">Protein phosphatase</keyword>
<dbReference type="CDD" id="cd00063">
    <property type="entry name" value="FN3"/>
    <property type="match status" value="3"/>
</dbReference>
<feature type="domain" description="Ig-like" evidence="20">
    <location>
        <begin position="120"/>
        <end position="207"/>
    </location>
</feature>
<dbReference type="InterPro" id="IPR003595">
    <property type="entry name" value="Tyr_Pase_cat"/>
</dbReference>
<dbReference type="InterPro" id="IPR003599">
    <property type="entry name" value="Ig_sub"/>
</dbReference>
<evidence type="ECO:0000256" key="4">
    <source>
        <dbReference type="ARBA" id="ARBA00022692"/>
    </source>
</evidence>
<dbReference type="CDD" id="cd14635">
    <property type="entry name" value="R-PTPc-M-2"/>
    <property type="match status" value="1"/>
</dbReference>
<dbReference type="PROSITE" id="PS50835">
    <property type="entry name" value="IG_LIKE"/>
    <property type="match status" value="1"/>
</dbReference>
<feature type="domain" description="Fibronectin type-III" evidence="21">
    <location>
        <begin position="421"/>
        <end position="525"/>
    </location>
</feature>
<evidence type="ECO:0000256" key="8">
    <source>
        <dbReference type="ARBA" id="ARBA00022912"/>
    </source>
</evidence>
<dbReference type="CDD" id="cd14633">
    <property type="entry name" value="R-PTPc-M-1"/>
    <property type="match status" value="1"/>
</dbReference>
<dbReference type="InterPro" id="IPR000998">
    <property type="entry name" value="MAM_dom"/>
</dbReference>
<feature type="domain" description="Fibronectin type-III" evidence="21">
    <location>
        <begin position="321"/>
        <end position="419"/>
    </location>
</feature>
<dbReference type="SMART" id="SM00409">
    <property type="entry name" value="IG"/>
    <property type="match status" value="1"/>
</dbReference>
<keyword evidence="5" id="KW-0732">Signal</keyword>
<evidence type="ECO:0000256" key="10">
    <source>
        <dbReference type="ARBA" id="ARBA00023136"/>
    </source>
</evidence>
<evidence type="ECO:0000259" key="19">
    <source>
        <dbReference type="PROSITE" id="PS50060"/>
    </source>
</evidence>
<dbReference type="PROSITE" id="PS50060">
    <property type="entry name" value="MAM_2"/>
    <property type="match status" value="1"/>
</dbReference>
<feature type="domain" description="MAM" evidence="19">
    <location>
        <begin position="1"/>
        <end position="116"/>
    </location>
</feature>
<proteinExistence type="inferred from homology"/>
<comment type="similarity">
    <text evidence="2">Belongs to the protein-tyrosine phosphatase family. Receptor class 2B subfamily.</text>
</comment>
<dbReference type="SMART" id="SM00404">
    <property type="entry name" value="PTPc_motif"/>
    <property type="match status" value="2"/>
</dbReference>
<dbReference type="InterPro" id="IPR000242">
    <property type="entry name" value="PTP_cat"/>
</dbReference>
<dbReference type="GO" id="GO:0016020">
    <property type="term" value="C:membrane"/>
    <property type="evidence" value="ECO:0007669"/>
    <property type="project" value="UniProtKB-SubCell"/>
</dbReference>
<dbReference type="PANTHER" id="PTHR19134">
    <property type="entry name" value="RECEPTOR-TYPE TYROSINE-PROTEIN PHOSPHATASE"/>
    <property type="match status" value="1"/>
</dbReference>
<feature type="transmembrane region" description="Helical" evidence="16">
    <location>
        <begin position="683"/>
        <end position="704"/>
    </location>
</feature>
<keyword evidence="7" id="KW-0378">Hydrolase</keyword>
<dbReference type="PROSITE" id="PS50853">
    <property type="entry name" value="FN3"/>
    <property type="match status" value="3"/>
</dbReference>
<keyword evidence="4 16" id="KW-0812">Transmembrane</keyword>
<evidence type="ECO:0000256" key="12">
    <source>
        <dbReference type="ARBA" id="ARBA00023170"/>
    </source>
</evidence>
<dbReference type="InterPro" id="IPR045911">
    <property type="entry name" value="R-PTP-mu_cat_rpt1"/>
</dbReference>
<evidence type="ECO:0000256" key="6">
    <source>
        <dbReference type="ARBA" id="ARBA00022737"/>
    </source>
</evidence>
<dbReference type="Pfam" id="PF00041">
    <property type="entry name" value="fn3"/>
    <property type="match status" value="1"/>
</dbReference>
<dbReference type="SUPFAM" id="SSF49265">
    <property type="entry name" value="Fibronectin type III"/>
    <property type="match status" value="2"/>
</dbReference>
<dbReference type="CDD" id="cd06263">
    <property type="entry name" value="MAM"/>
    <property type="match status" value="1"/>
</dbReference>
<dbReference type="FunFam" id="2.60.40.10:FF:000019">
    <property type="entry name" value="receptor-type tyrosine-protein phosphatase kappa isoform X2"/>
    <property type="match status" value="1"/>
</dbReference>
<dbReference type="SUPFAM" id="SSF49899">
    <property type="entry name" value="Concanavalin A-like lectins/glucanases"/>
    <property type="match status" value="1"/>
</dbReference>
<dbReference type="InterPro" id="IPR000387">
    <property type="entry name" value="Tyr_Pase_dom"/>
</dbReference>
<feature type="domain" description="Fibronectin type-III" evidence="21">
    <location>
        <begin position="223"/>
        <end position="316"/>
    </location>
</feature>
<evidence type="ECO:0000256" key="13">
    <source>
        <dbReference type="ARBA" id="ARBA00023180"/>
    </source>
</evidence>
<comment type="subcellular location">
    <subcellularLocation>
        <location evidence="1">Membrane</location>
        <topology evidence="1">Single-pass type I membrane protein</topology>
    </subcellularLocation>
</comment>
<dbReference type="CDD" id="cd00096">
    <property type="entry name" value="Ig"/>
    <property type="match status" value="1"/>
</dbReference>
<comment type="catalytic activity">
    <reaction evidence="15">
        <text>O-phospho-L-tyrosyl-[protein] + H2O = L-tyrosyl-[protein] + phosphate</text>
        <dbReference type="Rhea" id="RHEA:10684"/>
        <dbReference type="Rhea" id="RHEA-COMP:10136"/>
        <dbReference type="Rhea" id="RHEA-COMP:20101"/>
        <dbReference type="ChEBI" id="CHEBI:15377"/>
        <dbReference type="ChEBI" id="CHEBI:43474"/>
        <dbReference type="ChEBI" id="CHEBI:46858"/>
        <dbReference type="ChEBI" id="CHEBI:61978"/>
        <dbReference type="EC" id="3.1.3.48"/>
    </reaction>
</comment>
<keyword evidence="11" id="KW-1015">Disulfide bond</keyword>
<dbReference type="InterPro" id="IPR013151">
    <property type="entry name" value="Immunoglobulin_dom"/>
</dbReference>
<dbReference type="PROSITE" id="PS00383">
    <property type="entry name" value="TYR_PHOSPHATASE_1"/>
    <property type="match status" value="2"/>
</dbReference>
<organism evidence="22 23">
    <name type="scientific">Cyprinus carpio carpio</name>
    <dbReference type="NCBI Taxonomy" id="630221"/>
    <lineage>
        <taxon>Eukaryota</taxon>
        <taxon>Metazoa</taxon>
        <taxon>Chordata</taxon>
        <taxon>Craniata</taxon>
        <taxon>Vertebrata</taxon>
        <taxon>Euteleostomi</taxon>
        <taxon>Actinopterygii</taxon>
        <taxon>Neopterygii</taxon>
        <taxon>Teleostei</taxon>
        <taxon>Ostariophysi</taxon>
        <taxon>Cypriniformes</taxon>
        <taxon>Cyprinidae</taxon>
        <taxon>Cyprininae</taxon>
        <taxon>Cyprinus</taxon>
    </lineage>
</organism>
<dbReference type="Gene3D" id="2.60.40.10">
    <property type="entry name" value="Immunoglobulins"/>
    <property type="match status" value="4"/>
</dbReference>
<dbReference type="InterPro" id="IPR007110">
    <property type="entry name" value="Ig-like_dom"/>
</dbReference>
<dbReference type="Pfam" id="PF00102">
    <property type="entry name" value="Y_phosphatase"/>
    <property type="match status" value="2"/>
</dbReference>
<protein>
    <recommendedName>
        <fullName evidence="3">protein-tyrosine-phosphatase</fullName>
        <ecNumber evidence="3">3.1.3.48</ecNumber>
    </recommendedName>
</protein>
<evidence type="ECO:0000259" key="17">
    <source>
        <dbReference type="PROSITE" id="PS50055"/>
    </source>
</evidence>
<feature type="domain" description="Tyrosine specific protein phosphatases" evidence="18">
    <location>
        <begin position="988"/>
        <end position="1062"/>
    </location>
</feature>
<evidence type="ECO:0000256" key="7">
    <source>
        <dbReference type="ARBA" id="ARBA00022801"/>
    </source>
</evidence>
<reference evidence="22" key="1">
    <citation type="submission" date="2025-08" db="UniProtKB">
        <authorList>
            <consortium name="Ensembl"/>
        </authorList>
    </citation>
    <scope>IDENTIFICATION</scope>
</reference>
<keyword evidence="10 16" id="KW-0472">Membrane</keyword>
<dbReference type="FunFam" id="2.60.40.10:FF:000048">
    <property type="entry name" value="receptor-type tyrosine-protein phosphatase U isoform X1"/>
    <property type="match status" value="1"/>
</dbReference>
<dbReference type="FunFam" id="3.90.190.10:FF:000003">
    <property type="entry name" value="receptor-type tyrosine-protein phosphatase kappa isoform X1"/>
    <property type="match status" value="1"/>
</dbReference>
<evidence type="ECO:0000313" key="22">
    <source>
        <dbReference type="Ensembl" id="ENSCCRP00000149334.1"/>
    </source>
</evidence>
<evidence type="ECO:0000256" key="1">
    <source>
        <dbReference type="ARBA" id="ARBA00004479"/>
    </source>
</evidence>
<dbReference type="InterPro" id="IPR029021">
    <property type="entry name" value="Prot-tyrosine_phosphatase-like"/>
</dbReference>
<dbReference type="FunFam" id="3.90.190.10:FF:000005">
    <property type="entry name" value="receptor-type tyrosine-protein phosphatase kappa isoform X1"/>
    <property type="match status" value="1"/>
</dbReference>
<sequence>MMVNTSGRSSGQRAQLYMPQFKENDTHCVIFQYYATSREGSSPGQLLIYVKENNNLLGFAVWNSSGSAFQKWQQVELAISTFWPNFYQLVFEVVASGERGLLAVRGISRQGHQCSKLNTPHFLHIKSVEVNARQTATFQCTINGQPKDHVNYKLWLQGIRGREAPMKDTKPVNSRRYTATFDIVNTTKEDSGRYRCIVRSEKGVGVSSYGDLVVKREFTPPIPIAPPQLTAVGATYLWIQLNANSINGDGPIIEKEVEYRTLSGSLIDSQPVDKPNHKIGHLDPDTEYEISVLLTRPNEGGTGAPGPPLRARTKCADPMQGPQRLQVVDIKSRQLMVRWEPFGYNVTRCYSYNLTVQYRYTANGKEEMREETCYDTLSGAPQHTIRSLPPYTNVSIRLLLRNREGVKESDELDVLTDEDVPGAVPQESIQGSTYEEKIALRWREPLQTYGIIKQYEIFYKAVSSFDPEFNLSNQSGTILKFSNETSHIFTGLYPGSTYSFTIRASTVKGYGPPELAQFTTKISPPRMPGYEQETPLNQTDSTVTVLLKPARSRGAPVSVYQVVVEEERPRRSRRAAEILRCYPIPIHFQNASVLNSQYYFTAEFPAARIQTPLPFTVGDNRTYDGYWNLPLLPHKSYSVYYQAVSTANGETKIDCVRVATKGAATRKPDAVEPEKQTDHTVKIAGVIAGILLFVIIFLGVVLLLRVLKLAKKRKETLSSTRQEMTVMVNSMDKSYAEQGTSCDEAISFMDTHNLNGRYENHTMNSETSSLVQSHTHSYKKREAVDVPYQTGQLHPAIRVADLLQHITQMKCAEGYGFKEEYESFFEGQAAPWDSAKKDENRMKNRYGNIIAYDHSRVRLQPLEGEQSSDYINANYVDGYHRPNHYIATQGPMQETVYDFWRMVWQENTATIVMVTNLVEVGRVKCCKYWPDDTEIYRDMKVTLIETQLLSEYVIRTFAVEKRGAHEIREIRQFHFTGWPDHGVPYHATGLLGFVRRIKAKSPANAGPMVIHCSAGAGRTGCFIVIDIMLDMAEREGVVDIYNCVRELRSRRVNMVQTEEQYVFIHDAILEACLCGDTTIPANQLRSVYYDMNRLDPQTNSSQIKEEFRTLNMVTPTLRVEDCSIALLPRNHEKNRCMDVLPPDRCLPFLITIDGESSNYINAALMDSYKQPSAFIVTQHPLPNTVKDFWRLVLDYHCTSIVMLNDVDPAQLCPQYWPENGVHRHGPIQVEFVSADLEEDIISRIFRIYNAARPQDGYRMVQQFQFLGWPMYRDTPVSKRSFLKLIRQVDKWQEEYDGGEGRTVVHCLNGGGRSGTFCAISIVCEMLCHQHSVDVFHAVKTLRNNKPNMVDLLDQYKFCYEVALEYLNSG</sequence>
<evidence type="ECO:0000256" key="11">
    <source>
        <dbReference type="ARBA" id="ARBA00023157"/>
    </source>
</evidence>
<dbReference type="SUPFAM" id="SSF48726">
    <property type="entry name" value="Immunoglobulin"/>
    <property type="match status" value="1"/>
</dbReference>
<dbReference type="EC" id="3.1.3.48" evidence="3"/>
<evidence type="ECO:0000256" key="9">
    <source>
        <dbReference type="ARBA" id="ARBA00022989"/>
    </source>
</evidence>
<feature type="domain" description="Tyrosine specific protein phosphatases" evidence="18">
    <location>
        <begin position="1279"/>
        <end position="1356"/>
    </location>
</feature>
<evidence type="ECO:0000256" key="15">
    <source>
        <dbReference type="ARBA" id="ARBA00051722"/>
    </source>
</evidence>
<feature type="domain" description="Tyrosine-protein phosphatase" evidence="17">
    <location>
        <begin position="1103"/>
        <end position="1365"/>
    </location>
</feature>
<keyword evidence="23" id="KW-1185">Reference proteome</keyword>
<keyword evidence="9 16" id="KW-1133">Transmembrane helix</keyword>